<dbReference type="AlphaFoldDB" id="A0A9Q1DUB8"/>
<proteinExistence type="predicted"/>
<dbReference type="Pfam" id="PF23344">
    <property type="entry name" value="ZP-N"/>
    <property type="match status" value="1"/>
</dbReference>
<sequence length="798" mass="90193">MGSLLLWGVTSLFVALLASVYADIATQGKSRHGASVAECRDRYFLISTDLNFAGNHFWFEIIDNGVHKLEPKYAAECGYTFSTINAKEFLILRVSYFACHVENKDDAEFNLHYQIVKLDVRGEKTTHPSQISCKLDRDWKPRAVVCEENYMEVSIQWNMFRLSESTTQKYWEMGPSGDTRLSGWQILIKRSDAKPIVLSLEEARNQGYTVTYTTRRIVFRSPYNTTLAEIQMVHGIEVEMINATVVFRQNWVLVSIKAIPACAINPGNFNGSHLGWTVPKIMPPLTQSPSKFEEKDLLIGVDGHVVDRATMKTLNYKLDISGPYVTVSVPLWAIGGVNESHVINNQYHSRYTVQLYIQHLWADDMFEETEHRSFRVVRTSYIPRVPFTADLTTIEERIFTVYLGNIPYDVDLTAVNLNGETFTVPEAIQNGYPITNVPHSNGSHAYLIRVPIDDPIVPKMHLGEGVVQFLLEINYTLDIMPQEDPYYHPASVTAKHKDYSPPVFNAVCTEKGIIFNIDQKKLGYMWELSIGHYALTSELATKHGYILFNDSQSMTLEIPLFTTGYLYEDINLSQFVGTFEVVLRDTRTQKIAETIVKRCLFKTHELVVCAPDGVVTVVITTATALPAVDPWQTTLLDKACKPKESDEARALFTFHVSTCGSRITVNGNYLTYGNEVVFNRAIIPAHQPVITRDSEFRLTVNCIYQINDTVRLHTDRKFLEEPQVSGVGSVTETKRHFDPGQMNVLNKHNGIVRGSTSEDLETLNEMEEYNSAFPYVPVVGVTIAVLGTLLAALIKRKC</sequence>
<feature type="signal peptide" evidence="2">
    <location>
        <begin position="1"/>
        <end position="22"/>
    </location>
</feature>
<evidence type="ECO:0000313" key="4">
    <source>
        <dbReference type="EMBL" id="KAJ8281972.1"/>
    </source>
</evidence>
<keyword evidence="5" id="KW-1185">Reference proteome</keyword>
<dbReference type="InterPro" id="IPR057638">
    <property type="entry name" value="Ig_ZP2_2nd"/>
</dbReference>
<gene>
    <name evidence="4" type="ORF">COCON_G00044910</name>
</gene>
<evidence type="ECO:0000313" key="5">
    <source>
        <dbReference type="Proteomes" id="UP001152803"/>
    </source>
</evidence>
<dbReference type="Pfam" id="PF26562">
    <property type="entry name" value="Ig-like"/>
    <property type="match status" value="1"/>
</dbReference>
<keyword evidence="2" id="KW-0732">Signal</keyword>
<keyword evidence="1" id="KW-0472">Membrane</keyword>
<evidence type="ECO:0000256" key="1">
    <source>
        <dbReference type="SAM" id="Phobius"/>
    </source>
</evidence>
<evidence type="ECO:0000256" key="2">
    <source>
        <dbReference type="SAM" id="SignalP"/>
    </source>
</evidence>
<dbReference type="PROSITE" id="PS51034">
    <property type="entry name" value="ZP_2"/>
    <property type="match status" value="1"/>
</dbReference>
<feature type="chain" id="PRO_5040450758" description="ZP domain-containing protein" evidence="2">
    <location>
        <begin position="23"/>
        <end position="798"/>
    </location>
</feature>
<dbReference type="Proteomes" id="UP001152803">
    <property type="component" value="Unassembled WGS sequence"/>
</dbReference>
<dbReference type="PANTHER" id="PTHR47130:SF6">
    <property type="entry name" value="EGG ENVELOPE GLYCOPROTEIN-LIKE PRECURSOR"/>
    <property type="match status" value="1"/>
</dbReference>
<feature type="transmembrane region" description="Helical" evidence="1">
    <location>
        <begin position="772"/>
        <end position="794"/>
    </location>
</feature>
<protein>
    <recommendedName>
        <fullName evidence="3">ZP domain-containing protein</fullName>
    </recommendedName>
</protein>
<evidence type="ECO:0000259" key="3">
    <source>
        <dbReference type="PROSITE" id="PS51034"/>
    </source>
</evidence>
<accession>A0A9Q1DUB8</accession>
<reference evidence="4" key="1">
    <citation type="journal article" date="2023" name="Science">
        <title>Genome structures resolve the early diversification of teleost fishes.</title>
        <authorList>
            <person name="Parey E."/>
            <person name="Louis A."/>
            <person name="Montfort J."/>
            <person name="Bouchez O."/>
            <person name="Roques C."/>
            <person name="Iampietro C."/>
            <person name="Lluch J."/>
            <person name="Castinel A."/>
            <person name="Donnadieu C."/>
            <person name="Desvignes T."/>
            <person name="Floi Bucao C."/>
            <person name="Jouanno E."/>
            <person name="Wen M."/>
            <person name="Mejri S."/>
            <person name="Dirks R."/>
            <person name="Jansen H."/>
            <person name="Henkel C."/>
            <person name="Chen W.J."/>
            <person name="Zahm M."/>
            <person name="Cabau C."/>
            <person name="Klopp C."/>
            <person name="Thompson A.W."/>
            <person name="Robinson-Rechavi M."/>
            <person name="Braasch I."/>
            <person name="Lecointre G."/>
            <person name="Bobe J."/>
            <person name="Postlethwait J.H."/>
            <person name="Berthelot C."/>
            <person name="Roest Crollius H."/>
            <person name="Guiguen Y."/>
        </authorList>
    </citation>
    <scope>NUCLEOTIDE SEQUENCE</scope>
    <source>
        <strain evidence="4">Concon-B</strain>
    </source>
</reference>
<keyword evidence="1" id="KW-1133">Transmembrane helix</keyword>
<keyword evidence="1" id="KW-0812">Transmembrane</keyword>
<dbReference type="Pfam" id="PF23736">
    <property type="entry name" value="Ig_ZP2"/>
    <property type="match status" value="1"/>
</dbReference>
<dbReference type="InterPro" id="IPR055356">
    <property type="entry name" value="ZP-N"/>
</dbReference>
<dbReference type="InterPro" id="IPR001507">
    <property type="entry name" value="ZP_dom"/>
</dbReference>
<feature type="domain" description="ZP" evidence="3">
    <location>
        <begin position="608"/>
        <end position="798"/>
    </location>
</feature>
<comment type="caution">
    <text evidence="4">The sequence shown here is derived from an EMBL/GenBank/DDBJ whole genome shotgun (WGS) entry which is preliminary data.</text>
</comment>
<dbReference type="Gene3D" id="2.60.40.3210">
    <property type="entry name" value="Zona pellucida, ZP-N domain"/>
    <property type="match status" value="1"/>
</dbReference>
<name>A0A9Q1DUB8_CONCO</name>
<dbReference type="EMBL" id="JAFJMO010000003">
    <property type="protein sequence ID" value="KAJ8281972.1"/>
    <property type="molecule type" value="Genomic_DNA"/>
</dbReference>
<dbReference type="InterPro" id="IPR058876">
    <property type="entry name" value="Ig-like_ZP"/>
</dbReference>
<dbReference type="OrthoDB" id="8945590at2759"/>
<dbReference type="PANTHER" id="PTHR47130">
    <property type="entry name" value="SI:DKEY-19B23.11-RELATED"/>
    <property type="match status" value="1"/>
</dbReference>
<organism evidence="4 5">
    <name type="scientific">Conger conger</name>
    <name type="common">Conger eel</name>
    <name type="synonym">Muraena conger</name>
    <dbReference type="NCBI Taxonomy" id="82655"/>
    <lineage>
        <taxon>Eukaryota</taxon>
        <taxon>Metazoa</taxon>
        <taxon>Chordata</taxon>
        <taxon>Craniata</taxon>
        <taxon>Vertebrata</taxon>
        <taxon>Euteleostomi</taxon>
        <taxon>Actinopterygii</taxon>
        <taxon>Neopterygii</taxon>
        <taxon>Teleostei</taxon>
        <taxon>Anguilliformes</taxon>
        <taxon>Congridae</taxon>
        <taxon>Conger</taxon>
    </lineage>
</organism>